<evidence type="ECO:0000313" key="2">
    <source>
        <dbReference type="EMBL" id="SHM59046.1"/>
    </source>
</evidence>
<dbReference type="Pfam" id="PF03576">
    <property type="entry name" value="Peptidase_S58"/>
    <property type="match status" value="1"/>
</dbReference>
<dbReference type="InterPro" id="IPR016117">
    <property type="entry name" value="ArgJ-like_dom_sf"/>
</dbReference>
<evidence type="ECO:0000256" key="1">
    <source>
        <dbReference type="ARBA" id="ARBA00007068"/>
    </source>
</evidence>
<dbReference type="CDD" id="cd02252">
    <property type="entry name" value="nylC_like"/>
    <property type="match status" value="1"/>
</dbReference>
<dbReference type="SUPFAM" id="SSF56266">
    <property type="entry name" value="DmpA/ArgJ-like"/>
    <property type="match status" value="1"/>
</dbReference>
<dbReference type="EMBL" id="FRCB01000009">
    <property type="protein sequence ID" value="SHM59046.1"/>
    <property type="molecule type" value="Genomic_DNA"/>
</dbReference>
<keyword evidence="2" id="KW-0378">Hydrolase</keyword>
<sequence>MSIRPGPTNLITDVPGLLVGNASDDHIKTGATVLLGEVPFTAGVHVMGGAPGSRETDLLAPDKTVTEVDALVLSGGSAFGLDAASGVADALRAAGRGFAVGDQRVPIVPAAIIFDLLNGGDKHWPENPYKRLGMEALAQAGTMFDIGTAGAGVGATTATLKGGLGSASVMLPSGHMVGALVVVNALGSATVGDGPHFWAAPFEMGGEFGGLGPAPHYPDTLIPRTKLSQHANTTIGIVATDAILSKAQCTRLATAAHDGLARALVPSHTPMDGDLIFAAATGARSVENPLVDTLALGHAAAICMARAISRAVHAATPAGGDTLPCWSSLSR</sequence>
<dbReference type="GO" id="GO:0004177">
    <property type="term" value="F:aminopeptidase activity"/>
    <property type="evidence" value="ECO:0007669"/>
    <property type="project" value="UniProtKB-KW"/>
</dbReference>
<dbReference type="PANTHER" id="PTHR36512">
    <property type="entry name" value="D-AMINOPEPTIDASE"/>
    <property type="match status" value="1"/>
</dbReference>
<dbReference type="PANTHER" id="PTHR36512:SF3">
    <property type="entry name" value="BLR5678 PROTEIN"/>
    <property type="match status" value="1"/>
</dbReference>
<dbReference type="InterPro" id="IPR005321">
    <property type="entry name" value="Peptidase_S58_DmpA"/>
</dbReference>
<protein>
    <submittedName>
        <fullName evidence="2">D-aminopeptidase</fullName>
    </submittedName>
</protein>
<dbReference type="AlphaFoldDB" id="A0A1M7K192"/>
<dbReference type="RefSeq" id="WP_149780549.1">
    <property type="nucleotide sequence ID" value="NZ_FRCB01000009.1"/>
</dbReference>
<evidence type="ECO:0000313" key="3">
    <source>
        <dbReference type="Proteomes" id="UP000322545"/>
    </source>
</evidence>
<organism evidence="2 3">
    <name type="scientific">Roseovarius litoreus</name>
    <dbReference type="NCBI Taxonomy" id="1155722"/>
    <lineage>
        <taxon>Bacteria</taxon>
        <taxon>Pseudomonadati</taxon>
        <taxon>Pseudomonadota</taxon>
        <taxon>Alphaproteobacteria</taxon>
        <taxon>Rhodobacterales</taxon>
        <taxon>Roseobacteraceae</taxon>
        <taxon>Roseovarius</taxon>
    </lineage>
</organism>
<dbReference type="Gene3D" id="3.60.70.12">
    <property type="entry name" value="L-amino peptidase D-ALA esterase/amidase"/>
    <property type="match status" value="1"/>
</dbReference>
<reference evidence="2 3" key="1">
    <citation type="submission" date="2016-11" db="EMBL/GenBank/DDBJ databases">
        <authorList>
            <person name="Varghese N."/>
            <person name="Submissions S."/>
        </authorList>
    </citation>
    <scope>NUCLEOTIDE SEQUENCE [LARGE SCALE GENOMIC DNA]</scope>
    <source>
        <strain evidence="2 3">DSM 28249</strain>
    </source>
</reference>
<comment type="similarity">
    <text evidence="1">Belongs to the peptidase S58 family.</text>
</comment>
<dbReference type="Proteomes" id="UP000322545">
    <property type="component" value="Unassembled WGS sequence"/>
</dbReference>
<proteinExistence type="inferred from homology"/>
<keyword evidence="2" id="KW-0031">Aminopeptidase</keyword>
<accession>A0A1M7K192</accession>
<keyword evidence="2" id="KW-0645">Protease</keyword>
<keyword evidence="3" id="KW-1185">Reference proteome</keyword>
<gene>
    <name evidence="2" type="ORF">SAMN05443432_109158</name>
</gene>
<name>A0A1M7K192_9RHOB</name>